<protein>
    <recommendedName>
        <fullName evidence="1">MATH domain-containing protein</fullName>
    </recommendedName>
</protein>
<dbReference type="Proteomes" id="UP000663872">
    <property type="component" value="Unassembled WGS sequence"/>
</dbReference>
<dbReference type="PROSITE" id="PS50144">
    <property type="entry name" value="MATH"/>
    <property type="match status" value="1"/>
</dbReference>
<dbReference type="InterPro" id="IPR002083">
    <property type="entry name" value="MATH/TRAF_dom"/>
</dbReference>
<dbReference type="EMBL" id="CAJNYV010005267">
    <property type="protein sequence ID" value="CAF3733583.1"/>
    <property type="molecule type" value="Genomic_DNA"/>
</dbReference>
<evidence type="ECO:0000313" key="4">
    <source>
        <dbReference type="EMBL" id="CAF3431020.1"/>
    </source>
</evidence>
<evidence type="ECO:0000313" key="9">
    <source>
        <dbReference type="Proteomes" id="UP000663825"/>
    </source>
</evidence>
<comment type="caution">
    <text evidence="2">The sequence shown here is derived from an EMBL/GenBank/DDBJ whole genome shotgun (WGS) entry which is preliminary data.</text>
</comment>
<sequence length="190" mass="22159">MTSISEYVEFNCTFEYKQLKLIEKEWLSSALFYSSINNTTWRLQVDRLHPTKLGIYLTLIDGAPCTLCSYTLSMITNKEPSLLIFVNKCTQKRTFPSNSFSWGFANFCSRRELKDERNLICDPKTKLVNLRCSMNIEVVVPNNITDDHRLATELYPRYSLEQWIEFLKQGNHDLPELTNRVNEEIAAKLS</sequence>
<dbReference type="EMBL" id="CAJOBQ010001459">
    <property type="protein sequence ID" value="CAF4489235.1"/>
    <property type="molecule type" value="Genomic_DNA"/>
</dbReference>
<evidence type="ECO:0000313" key="5">
    <source>
        <dbReference type="EMBL" id="CAF3733583.1"/>
    </source>
</evidence>
<dbReference type="OrthoDB" id="9991699at2759"/>
<evidence type="ECO:0000313" key="3">
    <source>
        <dbReference type="EMBL" id="CAF3346121.1"/>
    </source>
</evidence>
<dbReference type="EMBL" id="CAJOBS010000398">
    <property type="protein sequence ID" value="CAF4567960.1"/>
    <property type="molecule type" value="Genomic_DNA"/>
</dbReference>
<dbReference type="EMBL" id="CAJNYU010000280">
    <property type="protein sequence ID" value="CAF3346121.1"/>
    <property type="molecule type" value="Genomic_DNA"/>
</dbReference>
<evidence type="ECO:0000313" key="6">
    <source>
        <dbReference type="EMBL" id="CAF4489235.1"/>
    </source>
</evidence>
<dbReference type="Proteomes" id="UP000663862">
    <property type="component" value="Unassembled WGS sequence"/>
</dbReference>
<dbReference type="InterPro" id="IPR008974">
    <property type="entry name" value="TRAF-like"/>
</dbReference>
<dbReference type="Proteomes" id="UP000663869">
    <property type="component" value="Unassembled WGS sequence"/>
</dbReference>
<gene>
    <name evidence="3" type="ORF">FME351_LOCUS4048</name>
    <name evidence="4" type="ORF">GRG538_LOCUS12660</name>
    <name evidence="5" type="ORF">KIK155_LOCUS28714</name>
    <name evidence="8" type="ORF">QYT958_LOCUS28346</name>
    <name evidence="2" type="ORF">TIS948_LOCUS12030</name>
    <name evidence="7" type="ORF">TOA249_LOCUS8397</name>
    <name evidence="6" type="ORF">TSG867_LOCUS20178</name>
</gene>
<accession>A0A817Q0J2</accession>
<dbReference type="Proteomes" id="UP000663838">
    <property type="component" value="Unassembled WGS sequence"/>
</dbReference>
<proteinExistence type="predicted"/>
<dbReference type="Proteomes" id="UP000663865">
    <property type="component" value="Unassembled WGS sequence"/>
</dbReference>
<dbReference type="EMBL" id="CAJNYT010001800">
    <property type="protein sequence ID" value="CAF3431020.1"/>
    <property type="molecule type" value="Genomic_DNA"/>
</dbReference>
<reference evidence="2" key="1">
    <citation type="submission" date="2021-02" db="EMBL/GenBank/DDBJ databases">
        <authorList>
            <person name="Nowell W R."/>
        </authorList>
    </citation>
    <scope>NUCLEOTIDE SEQUENCE</scope>
</reference>
<evidence type="ECO:0000259" key="1">
    <source>
        <dbReference type="PROSITE" id="PS50144"/>
    </source>
</evidence>
<dbReference type="EMBL" id="CAJOBR010007650">
    <property type="protein sequence ID" value="CAF4866799.1"/>
    <property type="molecule type" value="Genomic_DNA"/>
</dbReference>
<name>A0A817Q0J2_9BILA</name>
<dbReference type="Proteomes" id="UP000663825">
    <property type="component" value="Unassembled WGS sequence"/>
</dbReference>
<dbReference type="AlphaFoldDB" id="A0A817Q0J2"/>
<evidence type="ECO:0000313" key="7">
    <source>
        <dbReference type="EMBL" id="CAF4567960.1"/>
    </source>
</evidence>
<dbReference type="Gene3D" id="2.60.210.10">
    <property type="entry name" value="Apoptosis, Tumor Necrosis Factor Receptor Associated Protein 2, Chain A"/>
    <property type="match status" value="1"/>
</dbReference>
<organism evidence="2 9">
    <name type="scientific">Rotaria socialis</name>
    <dbReference type="NCBI Taxonomy" id="392032"/>
    <lineage>
        <taxon>Eukaryota</taxon>
        <taxon>Metazoa</taxon>
        <taxon>Spiralia</taxon>
        <taxon>Gnathifera</taxon>
        <taxon>Rotifera</taxon>
        <taxon>Eurotatoria</taxon>
        <taxon>Bdelloidea</taxon>
        <taxon>Philodinida</taxon>
        <taxon>Philodinidae</taxon>
        <taxon>Rotaria</taxon>
    </lineage>
</organism>
<dbReference type="EMBL" id="CAJNXB010001761">
    <property type="protein sequence ID" value="CAF3192112.1"/>
    <property type="molecule type" value="Genomic_DNA"/>
</dbReference>
<feature type="domain" description="MATH" evidence="1">
    <location>
        <begin position="9"/>
        <end position="138"/>
    </location>
</feature>
<evidence type="ECO:0000313" key="2">
    <source>
        <dbReference type="EMBL" id="CAF3192112.1"/>
    </source>
</evidence>
<dbReference type="SUPFAM" id="SSF49599">
    <property type="entry name" value="TRAF domain-like"/>
    <property type="match status" value="1"/>
</dbReference>
<dbReference type="Proteomes" id="UP000663848">
    <property type="component" value="Unassembled WGS sequence"/>
</dbReference>
<evidence type="ECO:0000313" key="8">
    <source>
        <dbReference type="EMBL" id="CAF4866799.1"/>
    </source>
</evidence>